<feature type="compositionally biased region" description="Basic and acidic residues" evidence="1">
    <location>
        <begin position="391"/>
        <end position="401"/>
    </location>
</feature>
<dbReference type="GO" id="GO:0072583">
    <property type="term" value="P:clathrin-dependent endocytosis"/>
    <property type="evidence" value="ECO:0007669"/>
    <property type="project" value="TreeGrafter"/>
</dbReference>
<name>A0AAN9ME21_PHACN</name>
<dbReference type="GO" id="GO:0005737">
    <property type="term" value="C:cytoplasm"/>
    <property type="evidence" value="ECO:0007669"/>
    <property type="project" value="TreeGrafter"/>
</dbReference>
<dbReference type="FunFam" id="1.10.287.110:FF:000043">
    <property type="entry name" value="J-domain protein required for chloroplast accumulation response 1"/>
    <property type="match status" value="1"/>
</dbReference>
<evidence type="ECO:0000313" key="3">
    <source>
        <dbReference type="Proteomes" id="UP001374584"/>
    </source>
</evidence>
<dbReference type="PANTHER" id="PTHR23172">
    <property type="entry name" value="AUXILIN/CYCLIN G-ASSOCIATED KINASE-RELATED"/>
    <property type="match status" value="1"/>
</dbReference>
<evidence type="ECO:0008006" key="4">
    <source>
        <dbReference type="Google" id="ProtNLM"/>
    </source>
</evidence>
<feature type="compositionally biased region" description="Polar residues" evidence="1">
    <location>
        <begin position="324"/>
        <end position="336"/>
    </location>
</feature>
<dbReference type="GO" id="GO:0072318">
    <property type="term" value="P:clathrin coat disassembly"/>
    <property type="evidence" value="ECO:0007669"/>
    <property type="project" value="TreeGrafter"/>
</dbReference>
<protein>
    <recommendedName>
        <fullName evidence="4">J domain-containing protein required for chloroplast accumulation response 1</fullName>
    </recommendedName>
</protein>
<dbReference type="GO" id="GO:0031982">
    <property type="term" value="C:vesicle"/>
    <property type="evidence" value="ECO:0007669"/>
    <property type="project" value="TreeGrafter"/>
</dbReference>
<dbReference type="EMBL" id="JAYMYR010000007">
    <property type="protein sequence ID" value="KAK7352346.1"/>
    <property type="molecule type" value="Genomic_DNA"/>
</dbReference>
<sequence length="696" mass="76930">METIYSSQRESVLLGYNNNNSYENGNNSLIRRSSSSNSNLEVDFNDVFGGPPRRSSLNEARQSLTELKDWSEEEGERSWCRWPPEREKPVFGEDIGNRRRHSNKNNDFFDDIFGGEESASVCSTPKKRVGDPFTFSRVSSPLPSAADPVAVSLPLPFSLPAKLTNGVDLPTFGSPTRTNSINNGIVASNGLGLSDSYSSRISTQQKELKKDLKPYRQSLLSQEFSNSSTSDKADKGSIMKQDISISEVSPSSSNGQFHFSIYKWASKDVPMVISLRTERASKAKDKLKLEKCSSAKERVVSEITTQKPMAYDSSVMNNGKEDVSTTSTATENGADSNQIVEQIVSAKAQSHTSCSPQTVTLDVPASSTPGDARAVSSTHSAGENGFSGKTETVRDTKKVESKPLQFLFKENDKKQDNNPTITREKEENRMKSTKKLSAVFDVTVNPMKQEEKTVSAIDVGHSKSTSQGSVSLGENKGKGLVKGKVKEFARIFNQETATKPKVDSKSRPQGPTYKQRDALRTKNDVESGPEQSMKENSTVETTNISADNMSHQEDMSESAAIPDISFTVIGDKDECFHGGFMIQVLAQDEGEDLQKQEIQMIDKKIKQWSKGKEGNIRSLLSTLQHVLWKECGWKPVPLVDIIEGNAVKRSYQRALLCLHPDKLQQKGASSDQKYIAEKVFDILQEAWTQFNMVGAL</sequence>
<feature type="compositionally biased region" description="Basic and acidic residues" evidence="1">
    <location>
        <begin position="409"/>
        <end position="430"/>
    </location>
</feature>
<evidence type="ECO:0000256" key="1">
    <source>
        <dbReference type="SAM" id="MobiDB-lite"/>
    </source>
</evidence>
<dbReference type="Proteomes" id="UP001374584">
    <property type="component" value="Unassembled WGS sequence"/>
</dbReference>
<dbReference type="SUPFAM" id="SSF46565">
    <property type="entry name" value="Chaperone J-domain"/>
    <property type="match status" value="1"/>
</dbReference>
<gene>
    <name evidence="2" type="ORF">VNO80_17766</name>
</gene>
<dbReference type="GO" id="GO:0030276">
    <property type="term" value="F:clathrin binding"/>
    <property type="evidence" value="ECO:0007669"/>
    <property type="project" value="TreeGrafter"/>
</dbReference>
<reference evidence="2 3" key="1">
    <citation type="submission" date="2024-01" db="EMBL/GenBank/DDBJ databases">
        <title>The genomes of 5 underutilized Papilionoideae crops provide insights into root nodulation and disease resistanc.</title>
        <authorList>
            <person name="Jiang F."/>
        </authorList>
    </citation>
    <scope>NUCLEOTIDE SEQUENCE [LARGE SCALE GENOMIC DNA]</scope>
    <source>
        <strain evidence="2">JINMINGXINNONG_FW02</strain>
        <tissue evidence="2">Leaves</tissue>
    </source>
</reference>
<proteinExistence type="predicted"/>
<feature type="compositionally biased region" description="Basic and acidic residues" evidence="1">
    <location>
        <begin position="514"/>
        <end position="525"/>
    </location>
</feature>
<feature type="region of interest" description="Disordered" evidence="1">
    <location>
        <begin position="496"/>
        <end position="539"/>
    </location>
</feature>
<organism evidence="2 3">
    <name type="scientific">Phaseolus coccineus</name>
    <name type="common">Scarlet runner bean</name>
    <name type="synonym">Phaseolus multiflorus</name>
    <dbReference type="NCBI Taxonomy" id="3886"/>
    <lineage>
        <taxon>Eukaryota</taxon>
        <taxon>Viridiplantae</taxon>
        <taxon>Streptophyta</taxon>
        <taxon>Embryophyta</taxon>
        <taxon>Tracheophyta</taxon>
        <taxon>Spermatophyta</taxon>
        <taxon>Magnoliopsida</taxon>
        <taxon>eudicotyledons</taxon>
        <taxon>Gunneridae</taxon>
        <taxon>Pentapetalae</taxon>
        <taxon>rosids</taxon>
        <taxon>fabids</taxon>
        <taxon>Fabales</taxon>
        <taxon>Fabaceae</taxon>
        <taxon>Papilionoideae</taxon>
        <taxon>50 kb inversion clade</taxon>
        <taxon>NPAAA clade</taxon>
        <taxon>indigoferoid/millettioid clade</taxon>
        <taxon>Phaseoleae</taxon>
        <taxon>Phaseolus</taxon>
    </lineage>
</organism>
<feature type="region of interest" description="Disordered" evidence="1">
    <location>
        <begin position="312"/>
        <end position="336"/>
    </location>
</feature>
<dbReference type="AlphaFoldDB" id="A0AAN9ME21"/>
<dbReference type="Gene3D" id="1.10.287.110">
    <property type="entry name" value="DnaJ domain"/>
    <property type="match status" value="1"/>
</dbReference>
<dbReference type="PANTHER" id="PTHR23172:SF64">
    <property type="entry name" value="J DOMAIN-CONTAINING PROTEIN REQUIRED FOR CHLOROPLAST ACCUMULATION RESPONSE 1"/>
    <property type="match status" value="1"/>
</dbReference>
<feature type="region of interest" description="Disordered" evidence="1">
    <location>
        <begin position="355"/>
        <end position="432"/>
    </location>
</feature>
<keyword evidence="3" id="KW-1185">Reference proteome</keyword>
<dbReference type="InterPro" id="IPR036869">
    <property type="entry name" value="J_dom_sf"/>
</dbReference>
<feature type="compositionally biased region" description="Polar residues" evidence="1">
    <location>
        <begin position="355"/>
        <end position="381"/>
    </location>
</feature>
<comment type="caution">
    <text evidence="2">The sequence shown here is derived from an EMBL/GenBank/DDBJ whole genome shotgun (WGS) entry which is preliminary data.</text>
</comment>
<evidence type="ECO:0000313" key="2">
    <source>
        <dbReference type="EMBL" id="KAK7352346.1"/>
    </source>
</evidence>
<accession>A0AAN9ME21</accession>